<reference evidence="3" key="1">
    <citation type="submission" date="2024-06" db="EMBL/GenBank/DDBJ databases">
        <title>Kribbella sp. strain HUAS MG21 genome sequences.</title>
        <authorList>
            <person name="Mo P."/>
        </authorList>
    </citation>
    <scope>NUCLEOTIDE SEQUENCE</scope>
    <source>
        <strain evidence="3">HUAS MG21</strain>
    </source>
</reference>
<comment type="similarity">
    <text evidence="1">Belongs to the universal stress protein A family.</text>
</comment>
<evidence type="ECO:0000313" key="3">
    <source>
        <dbReference type="EMBL" id="XBV22979.1"/>
    </source>
</evidence>
<organism evidence="3">
    <name type="scientific">Kribbella sp. HUAS MG21</name>
    <dbReference type="NCBI Taxonomy" id="3160966"/>
    <lineage>
        <taxon>Bacteria</taxon>
        <taxon>Bacillati</taxon>
        <taxon>Actinomycetota</taxon>
        <taxon>Actinomycetes</taxon>
        <taxon>Propionibacteriales</taxon>
        <taxon>Kribbellaceae</taxon>
        <taxon>Kribbella</taxon>
    </lineage>
</organism>
<protein>
    <submittedName>
        <fullName evidence="3">Universal stress protein</fullName>
    </submittedName>
</protein>
<dbReference type="PANTHER" id="PTHR46268">
    <property type="entry name" value="STRESS RESPONSE PROTEIN NHAX"/>
    <property type="match status" value="1"/>
</dbReference>
<dbReference type="Pfam" id="PF00582">
    <property type="entry name" value="Usp"/>
    <property type="match status" value="2"/>
</dbReference>
<dbReference type="SUPFAM" id="SSF52402">
    <property type="entry name" value="Adenine nucleotide alpha hydrolases-like"/>
    <property type="match status" value="2"/>
</dbReference>
<accession>A0AAU7T8J2</accession>
<sequence length="268" mass="28022">MNEKKIVVGIDGRPDCENAIRWGAAEAAARGAELHLVHAFVWAEFRVPLGPSDLAPGLRAAGDQIVAEAVELARKVEPGITVTGSRVDGFPAAVLLAESRTAGLVVIGSRMTGRLLGLIVSSAGTELSAHAHCPVVVVRPGEDALAGSRVVIGYDGSPQARAAVEFGLGYAHRHSLPARIVAVLDETEDDDHDLLAAIRPHAQEAEIVEVTGHHSELLLEWSYDAQLLVVGARGRGGFTGLLLGSVSQTMLHQAPCPVAVIPHAALEG</sequence>
<dbReference type="InterPro" id="IPR006016">
    <property type="entry name" value="UspA"/>
</dbReference>
<name>A0AAU7T8J2_9ACTN</name>
<dbReference type="RefSeq" id="WP_350275818.1">
    <property type="nucleotide sequence ID" value="NZ_CP158165.1"/>
</dbReference>
<dbReference type="InterPro" id="IPR006015">
    <property type="entry name" value="Universal_stress_UspA"/>
</dbReference>
<evidence type="ECO:0000256" key="1">
    <source>
        <dbReference type="ARBA" id="ARBA00008791"/>
    </source>
</evidence>
<proteinExistence type="inferred from homology"/>
<gene>
    <name evidence="3" type="ORF">ABN611_30975</name>
</gene>
<feature type="domain" description="UspA" evidence="2">
    <location>
        <begin position="199"/>
        <end position="262"/>
    </location>
</feature>
<dbReference type="Gene3D" id="3.40.50.620">
    <property type="entry name" value="HUPs"/>
    <property type="match status" value="2"/>
</dbReference>
<dbReference type="EMBL" id="CP158165">
    <property type="protein sequence ID" value="XBV22979.1"/>
    <property type="molecule type" value="Genomic_DNA"/>
</dbReference>
<dbReference type="PRINTS" id="PR01438">
    <property type="entry name" value="UNVRSLSTRESS"/>
</dbReference>
<dbReference type="InterPro" id="IPR014729">
    <property type="entry name" value="Rossmann-like_a/b/a_fold"/>
</dbReference>
<dbReference type="PANTHER" id="PTHR46268:SF6">
    <property type="entry name" value="UNIVERSAL STRESS PROTEIN UP12"/>
    <property type="match status" value="1"/>
</dbReference>
<dbReference type="AlphaFoldDB" id="A0AAU7T8J2"/>
<feature type="domain" description="UspA" evidence="2">
    <location>
        <begin position="4"/>
        <end position="139"/>
    </location>
</feature>
<evidence type="ECO:0000259" key="2">
    <source>
        <dbReference type="Pfam" id="PF00582"/>
    </source>
</evidence>